<protein>
    <submittedName>
        <fullName evidence="1">Molybdopterin converting factor</fullName>
    </submittedName>
</protein>
<proteinExistence type="predicted"/>
<evidence type="ECO:0000313" key="1">
    <source>
        <dbReference type="EMBL" id="HEW45459.1"/>
    </source>
</evidence>
<dbReference type="AlphaFoldDB" id="A0A7C2V9E5"/>
<dbReference type="CDD" id="cd17040">
    <property type="entry name" value="Ubl_MoaD_like"/>
    <property type="match status" value="1"/>
</dbReference>
<reference evidence="1" key="1">
    <citation type="journal article" date="2020" name="mSystems">
        <title>Genome- and Community-Level Interaction Insights into Carbon Utilization and Element Cycling Functions of Hydrothermarchaeota in Hydrothermal Sediment.</title>
        <authorList>
            <person name="Zhou Z."/>
            <person name="Liu Y."/>
            <person name="Xu W."/>
            <person name="Pan J."/>
            <person name="Luo Z.H."/>
            <person name="Li M."/>
        </authorList>
    </citation>
    <scope>NUCLEOTIDE SEQUENCE [LARGE SCALE GENOMIC DNA]</scope>
    <source>
        <strain evidence="1">SpSt-132</strain>
    </source>
</reference>
<sequence length="84" mass="9254">MRVRLLGYLAYVAGKEVIEIENVKTIKDVLDRISNLKGMDTLLYNGGHLWDGILLILNGRLVCNEAEAVKEDDELVITLPTAGG</sequence>
<dbReference type="EMBL" id="DSFP01000027">
    <property type="protein sequence ID" value="HEW45459.1"/>
    <property type="molecule type" value="Genomic_DNA"/>
</dbReference>
<dbReference type="InterPro" id="IPR016155">
    <property type="entry name" value="Mopterin_synth/thiamin_S_b"/>
</dbReference>
<dbReference type="SUPFAM" id="SSF54285">
    <property type="entry name" value="MoaD/ThiS"/>
    <property type="match status" value="1"/>
</dbReference>
<gene>
    <name evidence="1" type="ORF">ENO47_02135</name>
</gene>
<comment type="caution">
    <text evidence="1">The sequence shown here is derived from an EMBL/GenBank/DDBJ whole genome shotgun (WGS) entry which is preliminary data.</text>
</comment>
<dbReference type="InterPro" id="IPR003749">
    <property type="entry name" value="ThiS/MoaD-like"/>
</dbReference>
<dbReference type="InterPro" id="IPR012675">
    <property type="entry name" value="Beta-grasp_dom_sf"/>
</dbReference>
<accession>A0A7C2V9E5</accession>
<dbReference type="Pfam" id="PF02597">
    <property type="entry name" value="ThiS"/>
    <property type="match status" value="1"/>
</dbReference>
<organism evidence="1">
    <name type="scientific">Hydrogenobacter sp</name>
    <dbReference type="NCBI Taxonomy" id="2152829"/>
    <lineage>
        <taxon>Bacteria</taxon>
        <taxon>Pseudomonadati</taxon>
        <taxon>Aquificota</taxon>
        <taxon>Aquificia</taxon>
        <taxon>Aquificales</taxon>
        <taxon>Aquificaceae</taxon>
        <taxon>Hydrogenobacter</taxon>
    </lineage>
</organism>
<name>A0A7C2V9E5_9AQUI</name>
<dbReference type="Gene3D" id="3.10.20.30">
    <property type="match status" value="1"/>
</dbReference>